<evidence type="ECO:0000259" key="1">
    <source>
        <dbReference type="Pfam" id="PF01890"/>
    </source>
</evidence>
<dbReference type="AlphaFoldDB" id="A0A6M8HML1"/>
<dbReference type="SUPFAM" id="SSF159664">
    <property type="entry name" value="CobE/GbiG C-terminal domain-like"/>
    <property type="match status" value="1"/>
</dbReference>
<dbReference type="EMBL" id="CP053708">
    <property type="protein sequence ID" value="QKE89643.1"/>
    <property type="molecule type" value="Genomic_DNA"/>
</dbReference>
<dbReference type="Gene3D" id="3.30.420.180">
    <property type="entry name" value="CobE/GbiG C-terminal domain"/>
    <property type="match status" value="1"/>
</dbReference>
<dbReference type="Proteomes" id="UP000500767">
    <property type="component" value="Chromosome"/>
</dbReference>
<name>A0A6M8HML1_9PROT</name>
<feature type="domain" description="CobE/GbiG C-terminal" evidence="1">
    <location>
        <begin position="2"/>
        <end position="119"/>
    </location>
</feature>
<accession>A0A6M8HML1</accession>
<keyword evidence="3" id="KW-1185">Reference proteome</keyword>
<protein>
    <submittedName>
        <fullName evidence="2">Cobalamin biosynthesis protein</fullName>
    </submittedName>
</protein>
<sequence>MIFAGIGLRPGCAADEIAGLVELAAERAGCRPERLAIPEFRAAEPGPIAAAGALSLGLIVVGERALADAQPRCATQSALAEAMTGVASVAEGCALAAAGPDAVLLLPRISSANATCAIAGWRALP</sequence>
<dbReference type="InterPro" id="IPR036518">
    <property type="entry name" value="CobE/GbiG_C_sf"/>
</dbReference>
<organism evidence="2 3">
    <name type="scientific">Lichenicola cladoniae</name>
    <dbReference type="NCBI Taxonomy" id="1484109"/>
    <lineage>
        <taxon>Bacteria</taxon>
        <taxon>Pseudomonadati</taxon>
        <taxon>Pseudomonadota</taxon>
        <taxon>Alphaproteobacteria</taxon>
        <taxon>Acetobacterales</taxon>
        <taxon>Acetobacteraceae</taxon>
        <taxon>Lichenicola</taxon>
    </lineage>
</organism>
<dbReference type="GO" id="GO:0009236">
    <property type="term" value="P:cobalamin biosynthetic process"/>
    <property type="evidence" value="ECO:0007669"/>
    <property type="project" value="InterPro"/>
</dbReference>
<dbReference type="RefSeq" id="WP_171834631.1">
    <property type="nucleotide sequence ID" value="NZ_CP053708.1"/>
</dbReference>
<dbReference type="InterPro" id="IPR002750">
    <property type="entry name" value="CobE/GbiG_C"/>
</dbReference>
<evidence type="ECO:0000313" key="2">
    <source>
        <dbReference type="EMBL" id="QKE89643.1"/>
    </source>
</evidence>
<gene>
    <name evidence="2" type="ORF">HN018_05905</name>
</gene>
<dbReference type="Pfam" id="PF01890">
    <property type="entry name" value="CbiG_C"/>
    <property type="match status" value="1"/>
</dbReference>
<proteinExistence type="predicted"/>
<evidence type="ECO:0000313" key="3">
    <source>
        <dbReference type="Proteomes" id="UP000500767"/>
    </source>
</evidence>
<dbReference type="KEGG" id="lck:HN018_05905"/>
<reference evidence="2 3" key="1">
    <citation type="journal article" date="2014" name="World J. Microbiol. Biotechnol.">
        <title>Biodiversity and physiological characteristics of Antarctic and Arctic lichens-associated bacteria.</title>
        <authorList>
            <person name="Lee Y.M."/>
            <person name="Kim E.H."/>
            <person name="Lee H.K."/>
            <person name="Hong S.G."/>
        </authorList>
    </citation>
    <scope>NUCLEOTIDE SEQUENCE [LARGE SCALE GENOMIC DNA]</scope>
    <source>
        <strain evidence="2 3">PAMC 26569</strain>
    </source>
</reference>